<dbReference type="InterPro" id="IPR004216">
    <property type="entry name" value="Fuc/Ara_isomerase_C"/>
</dbReference>
<accession>X0YQ24</accession>
<name>X0YQ24_9ZZZZ</name>
<dbReference type="PANTHER" id="PTHR37840:SF1">
    <property type="entry name" value="L-FUCOSE ISOMERASE"/>
    <property type="match status" value="1"/>
</dbReference>
<dbReference type="InterPro" id="IPR038392">
    <property type="entry name" value="Fucose_isomerase_dom2_sf"/>
</dbReference>
<organism evidence="7">
    <name type="scientific">marine sediment metagenome</name>
    <dbReference type="NCBI Taxonomy" id="412755"/>
    <lineage>
        <taxon>unclassified sequences</taxon>
        <taxon>metagenomes</taxon>
        <taxon>ecological metagenomes</taxon>
    </lineage>
</organism>
<evidence type="ECO:0000313" key="7">
    <source>
        <dbReference type="EMBL" id="GAG58345.1"/>
    </source>
</evidence>
<gene>
    <name evidence="7" type="ORF">S01H4_03589</name>
</gene>
<evidence type="ECO:0000256" key="4">
    <source>
        <dbReference type="ARBA" id="ARBA00023277"/>
    </source>
</evidence>
<dbReference type="GO" id="GO:0005737">
    <property type="term" value="C:cytoplasm"/>
    <property type="evidence" value="ECO:0007669"/>
    <property type="project" value="InterPro"/>
</dbReference>
<reference evidence="7" key="1">
    <citation type="journal article" date="2014" name="Front. Microbiol.">
        <title>High frequency of phylogenetically diverse reductive dehalogenase-homologous genes in deep subseafloor sedimentary metagenomes.</title>
        <authorList>
            <person name="Kawai M."/>
            <person name="Futagami T."/>
            <person name="Toyoda A."/>
            <person name="Takaki Y."/>
            <person name="Nishi S."/>
            <person name="Hori S."/>
            <person name="Arai W."/>
            <person name="Tsubouchi T."/>
            <person name="Morono Y."/>
            <person name="Uchiyama I."/>
            <person name="Ito T."/>
            <person name="Fujiyama A."/>
            <person name="Inagaki F."/>
            <person name="Takami H."/>
        </authorList>
    </citation>
    <scope>NUCLEOTIDE SEQUENCE</scope>
    <source>
        <strain evidence="7">Expedition CK06-06</strain>
    </source>
</reference>
<evidence type="ECO:0000259" key="6">
    <source>
        <dbReference type="Pfam" id="PF07882"/>
    </source>
</evidence>
<feature type="domain" description="L-fucose isomerase C-terminal" evidence="5">
    <location>
        <begin position="136"/>
        <end position="268"/>
    </location>
</feature>
<dbReference type="InterPro" id="IPR015888">
    <property type="entry name" value="Fuc_isomerase_C"/>
</dbReference>
<dbReference type="InterPro" id="IPR012889">
    <property type="entry name" value="Fucose_isomerase_N2"/>
</dbReference>
<keyword evidence="2" id="KW-0413">Isomerase</keyword>
<dbReference type="SUPFAM" id="SSF53743">
    <property type="entry name" value="FucI/AraA N-terminal and middle domains"/>
    <property type="match status" value="1"/>
</dbReference>
<dbReference type="InterPro" id="IPR009015">
    <property type="entry name" value="Fucose_isomerase_N/cen_sf"/>
</dbReference>
<dbReference type="GO" id="GO:0030145">
    <property type="term" value="F:manganese ion binding"/>
    <property type="evidence" value="ECO:0007669"/>
    <property type="project" value="InterPro"/>
</dbReference>
<evidence type="ECO:0000259" key="5">
    <source>
        <dbReference type="Pfam" id="PF02952"/>
    </source>
</evidence>
<dbReference type="EMBL" id="BART01000894">
    <property type="protein sequence ID" value="GAG58345.1"/>
    <property type="molecule type" value="Genomic_DNA"/>
</dbReference>
<dbReference type="Gene3D" id="3.20.14.10">
    <property type="entry name" value="L-fucose/L-arabinose isomerase, C-terminal"/>
    <property type="match status" value="1"/>
</dbReference>
<dbReference type="GO" id="GO:0042355">
    <property type="term" value="P:L-fucose catabolic process"/>
    <property type="evidence" value="ECO:0007669"/>
    <property type="project" value="TreeGrafter"/>
</dbReference>
<dbReference type="InterPro" id="IPR038393">
    <property type="entry name" value="Fuc_iso_dom3_sf"/>
</dbReference>
<keyword evidence="4" id="KW-0119">Carbohydrate metabolism</keyword>
<dbReference type="Gene3D" id="3.40.275.10">
    <property type="entry name" value="L-fucose Isomerase, Chain A, domain 2"/>
    <property type="match status" value="1"/>
</dbReference>
<keyword evidence="3" id="KW-0294">Fucose metabolism</keyword>
<sequence length="288" mass="32655">AEIDEKEVEKGLNWFENLLGERIKYDGKILTPKTLKTQIRLYLAIRQVNEENGFDFCGLKGQRELTEYICLGDIAEMLLNDPYDWNGKKEPTVCATEADAYAAITMQILKYISGGLPILFMDVRLYHPDKDIWDFCNSGNHASWYASQSSDPSENFKKVTLYPALEFYFKAGGASVSFDAAPGQMTFARLGLWDAKPYMVIVRGESLNLQSEERKKINDQTDPTWPHVHARLNCSFNEFISVFPCNHILGVAGDYLDSLIYLCEISGITPVVLGDDGKKRIKPIWENV</sequence>
<dbReference type="SUPFAM" id="SSF50443">
    <property type="entry name" value="FucI/AraA C-terminal domain-like"/>
    <property type="match status" value="1"/>
</dbReference>
<dbReference type="Pfam" id="PF07882">
    <property type="entry name" value="Fucose_iso_N2"/>
    <property type="match status" value="1"/>
</dbReference>
<feature type="domain" description="L-fucose isomerase N-terminal-2" evidence="6">
    <location>
        <begin position="56"/>
        <end position="111"/>
    </location>
</feature>
<evidence type="ECO:0000256" key="3">
    <source>
        <dbReference type="ARBA" id="ARBA00023253"/>
    </source>
</evidence>
<proteinExistence type="predicted"/>
<evidence type="ECO:0008006" key="8">
    <source>
        <dbReference type="Google" id="ProtNLM"/>
    </source>
</evidence>
<dbReference type="GO" id="GO:0008790">
    <property type="term" value="F:arabinose isomerase activity"/>
    <property type="evidence" value="ECO:0007669"/>
    <property type="project" value="TreeGrafter"/>
</dbReference>
<dbReference type="GO" id="GO:0019571">
    <property type="term" value="P:D-arabinose catabolic process"/>
    <property type="evidence" value="ECO:0007669"/>
    <property type="project" value="TreeGrafter"/>
</dbReference>
<evidence type="ECO:0000256" key="1">
    <source>
        <dbReference type="ARBA" id="ARBA00022490"/>
    </source>
</evidence>
<dbReference type="Pfam" id="PF02952">
    <property type="entry name" value="Fucose_iso_C"/>
    <property type="match status" value="1"/>
</dbReference>
<feature type="non-terminal residue" evidence="7">
    <location>
        <position position="1"/>
    </location>
</feature>
<dbReference type="AlphaFoldDB" id="X0YQ24"/>
<keyword evidence="1" id="KW-0963">Cytoplasm</keyword>
<protein>
    <recommendedName>
        <fullName evidence="8">L-fucose isomerase C-terminal domain-containing protein</fullName>
    </recommendedName>
</protein>
<dbReference type="InterPro" id="IPR005763">
    <property type="entry name" value="Fucose_isomerase"/>
</dbReference>
<dbReference type="PANTHER" id="PTHR37840">
    <property type="entry name" value="L-FUCOSE ISOMERASE"/>
    <property type="match status" value="1"/>
</dbReference>
<comment type="caution">
    <text evidence="7">The sequence shown here is derived from an EMBL/GenBank/DDBJ whole genome shotgun (WGS) entry which is preliminary data.</text>
</comment>
<evidence type="ECO:0000256" key="2">
    <source>
        <dbReference type="ARBA" id="ARBA00023235"/>
    </source>
</evidence>
<dbReference type="GO" id="GO:0008736">
    <property type="term" value="F:L-fucose isomerase activity"/>
    <property type="evidence" value="ECO:0007669"/>
    <property type="project" value="InterPro"/>
</dbReference>